<sequence length="122" mass="13269">MTIMGLLQRLAVRMTPLLTFPTSAAPHLPTPTPVLGLNPAFSATLTTTATTMSATSTPRHPVGHPFQAEKDPSLQSQERTQVNGPRAQIHRRQSTLSEPALMRAHMCDLIVNLCLFVVILGF</sequence>
<accession>A0AAW2LH17</accession>
<feature type="compositionally biased region" description="Polar residues" evidence="1">
    <location>
        <begin position="73"/>
        <end position="83"/>
    </location>
</feature>
<dbReference type="AlphaFoldDB" id="A0AAW2LH17"/>
<reference evidence="2" key="1">
    <citation type="submission" date="2020-06" db="EMBL/GenBank/DDBJ databases">
        <authorList>
            <person name="Li T."/>
            <person name="Hu X."/>
            <person name="Zhang T."/>
            <person name="Song X."/>
            <person name="Zhang H."/>
            <person name="Dai N."/>
            <person name="Sheng W."/>
            <person name="Hou X."/>
            <person name="Wei L."/>
        </authorList>
    </citation>
    <scope>NUCLEOTIDE SEQUENCE</scope>
    <source>
        <strain evidence="2">G01</strain>
        <tissue evidence="2">Leaf</tissue>
    </source>
</reference>
<protein>
    <submittedName>
        <fullName evidence="2">Uncharacterized protein</fullName>
    </submittedName>
</protein>
<proteinExistence type="predicted"/>
<organism evidence="2">
    <name type="scientific">Sesamum angustifolium</name>
    <dbReference type="NCBI Taxonomy" id="2727405"/>
    <lineage>
        <taxon>Eukaryota</taxon>
        <taxon>Viridiplantae</taxon>
        <taxon>Streptophyta</taxon>
        <taxon>Embryophyta</taxon>
        <taxon>Tracheophyta</taxon>
        <taxon>Spermatophyta</taxon>
        <taxon>Magnoliopsida</taxon>
        <taxon>eudicotyledons</taxon>
        <taxon>Gunneridae</taxon>
        <taxon>Pentapetalae</taxon>
        <taxon>asterids</taxon>
        <taxon>lamiids</taxon>
        <taxon>Lamiales</taxon>
        <taxon>Pedaliaceae</taxon>
        <taxon>Sesamum</taxon>
    </lineage>
</organism>
<dbReference type="EMBL" id="JACGWK010000013">
    <property type="protein sequence ID" value="KAL0318389.1"/>
    <property type="molecule type" value="Genomic_DNA"/>
</dbReference>
<feature type="region of interest" description="Disordered" evidence="1">
    <location>
        <begin position="53"/>
        <end position="86"/>
    </location>
</feature>
<reference evidence="2" key="2">
    <citation type="journal article" date="2024" name="Plant">
        <title>Genomic evolution and insights into agronomic trait innovations of Sesamum species.</title>
        <authorList>
            <person name="Miao H."/>
            <person name="Wang L."/>
            <person name="Qu L."/>
            <person name="Liu H."/>
            <person name="Sun Y."/>
            <person name="Le M."/>
            <person name="Wang Q."/>
            <person name="Wei S."/>
            <person name="Zheng Y."/>
            <person name="Lin W."/>
            <person name="Duan Y."/>
            <person name="Cao H."/>
            <person name="Xiong S."/>
            <person name="Wang X."/>
            <person name="Wei L."/>
            <person name="Li C."/>
            <person name="Ma Q."/>
            <person name="Ju M."/>
            <person name="Zhao R."/>
            <person name="Li G."/>
            <person name="Mu C."/>
            <person name="Tian Q."/>
            <person name="Mei H."/>
            <person name="Zhang T."/>
            <person name="Gao T."/>
            <person name="Zhang H."/>
        </authorList>
    </citation>
    <scope>NUCLEOTIDE SEQUENCE</scope>
    <source>
        <strain evidence="2">G01</strain>
    </source>
</reference>
<evidence type="ECO:0000313" key="2">
    <source>
        <dbReference type="EMBL" id="KAL0318389.1"/>
    </source>
</evidence>
<evidence type="ECO:0000256" key="1">
    <source>
        <dbReference type="SAM" id="MobiDB-lite"/>
    </source>
</evidence>
<gene>
    <name evidence="2" type="ORF">Sangu_1995100</name>
</gene>
<name>A0AAW2LH17_9LAMI</name>
<comment type="caution">
    <text evidence="2">The sequence shown here is derived from an EMBL/GenBank/DDBJ whole genome shotgun (WGS) entry which is preliminary data.</text>
</comment>